<dbReference type="SUPFAM" id="SSF57850">
    <property type="entry name" value="RING/U-box"/>
    <property type="match status" value="1"/>
</dbReference>
<dbReference type="PANTHER" id="PTHR46293">
    <property type="entry name" value="E3 UBIQUITIN PROTEIN LIGASE DRIP1"/>
    <property type="match status" value="1"/>
</dbReference>
<keyword evidence="5" id="KW-1185">Reference proteome</keyword>
<dbReference type="GO" id="GO:0008270">
    <property type="term" value="F:zinc ion binding"/>
    <property type="evidence" value="ECO:0007669"/>
    <property type="project" value="UniProtKB-KW"/>
</dbReference>
<evidence type="ECO:0000256" key="1">
    <source>
        <dbReference type="PROSITE-ProRule" id="PRU00175"/>
    </source>
</evidence>
<dbReference type="Gene3D" id="3.30.40.10">
    <property type="entry name" value="Zinc/RING finger domain, C3HC4 (zinc finger)"/>
    <property type="match status" value="1"/>
</dbReference>
<dbReference type="PANTHER" id="PTHR46293:SF3">
    <property type="entry name" value="E3 UBIQUITIN PROTEIN LIGASE DRIPH-RELATED"/>
    <property type="match status" value="1"/>
</dbReference>
<dbReference type="PROSITE" id="PS50089">
    <property type="entry name" value="ZF_RING_2"/>
    <property type="match status" value="1"/>
</dbReference>
<sequence length="463" mass="51183">MDIKTITMKSLAVNVDRAKLSACLTCLLCNKLFRNSTTISECLHTCKECIDKKLIDEKLTHCPVCNADLGCSPLDKLRSDRSLQDLREKIFPSEGQNANAPARLPSIKLRIKRKKKSLSSLKANARIAEAASRKVFTTKESDFSAPKPDKVEDENCGGVEVLQETSAIASARRAKAAARIKFIRTATPPTCQLDQVTGEEKKDDDHPRVETSNGTLKIRIQNSSKPNSSQQIVTNKISRDNAELRNEKADDMCEPLNSLVKGASKYKSRNKSSMQENGVTPVHVHSNDSDPQVETSKRCHRTNAAGDKNESTPSESHSVKRQRLLSTQEKTPKISEDLNFPAQPEIGSNAESNKEFGPIWFCLVAAEEKKASARLPQISSCYLRVKDGSVPVSYIKKYLVKKLGLASETEVEITLRGQPVLSSLQLKNLVELWLQTVPTNEIQTSVGSSAKDFIMVLSYGRKA</sequence>
<dbReference type="InterPro" id="IPR044807">
    <property type="entry name" value="DRIP1-like"/>
</dbReference>
<evidence type="ECO:0000313" key="4">
    <source>
        <dbReference type="EMBL" id="RDX96140.1"/>
    </source>
</evidence>
<dbReference type="GO" id="GO:0004842">
    <property type="term" value="F:ubiquitin-protein transferase activity"/>
    <property type="evidence" value="ECO:0007669"/>
    <property type="project" value="InterPro"/>
</dbReference>
<protein>
    <submittedName>
        <fullName evidence="4">E3 ubiquitin protein ligase DRIP2</fullName>
    </submittedName>
</protein>
<dbReference type="OrthoDB" id="1305878at2759"/>
<dbReference type="AlphaFoldDB" id="A0A371H009"/>
<accession>A0A371H009</accession>
<keyword evidence="1" id="KW-0862">Zinc</keyword>
<feature type="compositionally biased region" description="Polar residues" evidence="2">
    <location>
        <begin position="210"/>
        <end position="236"/>
    </location>
</feature>
<feature type="non-terminal residue" evidence="4">
    <location>
        <position position="463"/>
    </location>
</feature>
<dbReference type="InterPro" id="IPR001841">
    <property type="entry name" value="Znf_RING"/>
</dbReference>
<feature type="compositionally biased region" description="Basic and acidic residues" evidence="2">
    <location>
        <begin position="198"/>
        <end position="209"/>
    </location>
</feature>
<dbReference type="Proteomes" id="UP000257109">
    <property type="component" value="Unassembled WGS sequence"/>
</dbReference>
<evidence type="ECO:0000259" key="3">
    <source>
        <dbReference type="PROSITE" id="PS50089"/>
    </source>
</evidence>
<dbReference type="Gene3D" id="3.10.20.90">
    <property type="entry name" value="Phosphatidylinositol 3-kinase Catalytic Subunit, Chain A, domain 1"/>
    <property type="match status" value="1"/>
</dbReference>
<reference evidence="4" key="1">
    <citation type="submission" date="2018-05" db="EMBL/GenBank/DDBJ databases">
        <title>Draft genome of Mucuna pruriens seed.</title>
        <authorList>
            <person name="Nnadi N.E."/>
            <person name="Vos R."/>
            <person name="Hasami M.H."/>
            <person name="Devisetty U.K."/>
            <person name="Aguiy J.C."/>
        </authorList>
    </citation>
    <scope>NUCLEOTIDE SEQUENCE [LARGE SCALE GENOMIC DNA]</scope>
    <source>
        <strain evidence="4">JCA_2017</strain>
    </source>
</reference>
<name>A0A371H009_MUCPR</name>
<keyword evidence="1" id="KW-0479">Metal-binding</keyword>
<feature type="region of interest" description="Disordered" evidence="2">
    <location>
        <begin position="192"/>
        <end position="239"/>
    </location>
</feature>
<evidence type="ECO:0000256" key="2">
    <source>
        <dbReference type="SAM" id="MobiDB-lite"/>
    </source>
</evidence>
<evidence type="ECO:0000313" key="5">
    <source>
        <dbReference type="Proteomes" id="UP000257109"/>
    </source>
</evidence>
<dbReference type="InterPro" id="IPR013083">
    <property type="entry name" value="Znf_RING/FYVE/PHD"/>
</dbReference>
<comment type="caution">
    <text evidence="4">The sequence shown here is derived from an EMBL/GenBank/DDBJ whole genome shotgun (WGS) entry which is preliminary data.</text>
</comment>
<dbReference type="STRING" id="157652.A0A371H009"/>
<gene>
    <name evidence="4" type="primary">DRIP2</name>
    <name evidence="4" type="ORF">CR513_21238</name>
</gene>
<feature type="region of interest" description="Disordered" evidence="2">
    <location>
        <begin position="265"/>
        <end position="333"/>
    </location>
</feature>
<feature type="domain" description="RING-type" evidence="3">
    <location>
        <begin position="26"/>
        <end position="66"/>
    </location>
</feature>
<dbReference type="EMBL" id="QJKJ01003963">
    <property type="protein sequence ID" value="RDX96140.1"/>
    <property type="molecule type" value="Genomic_DNA"/>
</dbReference>
<keyword evidence="1" id="KW-0863">Zinc-finger</keyword>
<organism evidence="4 5">
    <name type="scientific">Mucuna pruriens</name>
    <name type="common">Velvet bean</name>
    <name type="synonym">Dolichos pruriens</name>
    <dbReference type="NCBI Taxonomy" id="157652"/>
    <lineage>
        <taxon>Eukaryota</taxon>
        <taxon>Viridiplantae</taxon>
        <taxon>Streptophyta</taxon>
        <taxon>Embryophyta</taxon>
        <taxon>Tracheophyta</taxon>
        <taxon>Spermatophyta</taxon>
        <taxon>Magnoliopsida</taxon>
        <taxon>eudicotyledons</taxon>
        <taxon>Gunneridae</taxon>
        <taxon>Pentapetalae</taxon>
        <taxon>rosids</taxon>
        <taxon>fabids</taxon>
        <taxon>Fabales</taxon>
        <taxon>Fabaceae</taxon>
        <taxon>Papilionoideae</taxon>
        <taxon>50 kb inversion clade</taxon>
        <taxon>NPAAA clade</taxon>
        <taxon>indigoferoid/millettioid clade</taxon>
        <taxon>Phaseoleae</taxon>
        <taxon>Mucuna</taxon>
    </lineage>
</organism>
<proteinExistence type="predicted"/>